<dbReference type="GO" id="GO:0008168">
    <property type="term" value="F:methyltransferase activity"/>
    <property type="evidence" value="ECO:0007669"/>
    <property type="project" value="UniProtKB-KW"/>
</dbReference>
<feature type="domain" description="CheR-type methyltransferase" evidence="6">
    <location>
        <begin position="16"/>
        <end position="195"/>
    </location>
</feature>
<evidence type="ECO:0000256" key="2">
    <source>
        <dbReference type="ARBA" id="ARBA00012534"/>
    </source>
</evidence>
<name>A0ABT8D5C5_9RHOB</name>
<keyword evidence="8" id="KW-1185">Reference proteome</keyword>
<evidence type="ECO:0000256" key="4">
    <source>
        <dbReference type="ARBA" id="ARBA00022679"/>
    </source>
</evidence>
<evidence type="ECO:0000313" key="7">
    <source>
        <dbReference type="EMBL" id="MDN3711705.1"/>
    </source>
</evidence>
<dbReference type="Pfam" id="PF01739">
    <property type="entry name" value="CheR"/>
    <property type="match status" value="1"/>
</dbReference>
<keyword evidence="5" id="KW-0949">S-adenosyl-L-methionine</keyword>
<dbReference type="PRINTS" id="PR00996">
    <property type="entry name" value="CHERMTFRASE"/>
</dbReference>
<dbReference type="Gene3D" id="3.40.50.150">
    <property type="entry name" value="Vaccinia Virus protein VP39"/>
    <property type="match status" value="1"/>
</dbReference>
<evidence type="ECO:0000256" key="3">
    <source>
        <dbReference type="ARBA" id="ARBA00022603"/>
    </source>
</evidence>
<dbReference type="EC" id="2.1.1.80" evidence="2"/>
<dbReference type="PROSITE" id="PS50123">
    <property type="entry name" value="CHER"/>
    <property type="match status" value="1"/>
</dbReference>
<dbReference type="EMBL" id="JAUFRC010000001">
    <property type="protein sequence ID" value="MDN3711705.1"/>
    <property type="molecule type" value="Genomic_DNA"/>
</dbReference>
<keyword evidence="3 7" id="KW-0489">Methyltransferase</keyword>
<dbReference type="InterPro" id="IPR022642">
    <property type="entry name" value="CheR_C"/>
</dbReference>
<sequence>MTSLHRISASLNTNEDEIYVKISNILHDLSGINLGPEKINLMRARLIKRMRETGVQNIADYLDLLNSPSAHEEFPHLISALTTNYTNFFREPHHFKVLIETVLPALEARGARTINIWSAGCSSGQEPVSIAITLADRLGTAFHRVRILGTDIDREILTKASSFSYQEQEVSGIPRSSLIKYFRVKQQIPTRISHQ</sequence>
<dbReference type="SUPFAM" id="SSF47757">
    <property type="entry name" value="Chemotaxis receptor methyltransferase CheR, N-terminal domain"/>
    <property type="match status" value="1"/>
</dbReference>
<organism evidence="7 8">
    <name type="scientific">Paracoccus cavernae</name>
    <dbReference type="NCBI Taxonomy" id="1571207"/>
    <lineage>
        <taxon>Bacteria</taxon>
        <taxon>Pseudomonadati</taxon>
        <taxon>Pseudomonadota</taxon>
        <taxon>Alphaproteobacteria</taxon>
        <taxon>Rhodobacterales</taxon>
        <taxon>Paracoccaceae</taxon>
        <taxon>Paracoccus</taxon>
    </lineage>
</organism>
<dbReference type="InterPro" id="IPR036804">
    <property type="entry name" value="CheR_N_sf"/>
</dbReference>
<dbReference type="PANTHER" id="PTHR24422:SF19">
    <property type="entry name" value="CHEMOTAXIS PROTEIN METHYLTRANSFERASE"/>
    <property type="match status" value="1"/>
</dbReference>
<comment type="caution">
    <text evidence="7">The sequence shown here is derived from an EMBL/GenBank/DDBJ whole genome shotgun (WGS) entry which is preliminary data.</text>
</comment>
<dbReference type="InterPro" id="IPR029063">
    <property type="entry name" value="SAM-dependent_MTases_sf"/>
</dbReference>
<dbReference type="InterPro" id="IPR050903">
    <property type="entry name" value="Bact_Chemotaxis_MeTrfase"/>
</dbReference>
<dbReference type="SUPFAM" id="SSF53335">
    <property type="entry name" value="S-adenosyl-L-methionine-dependent methyltransferases"/>
    <property type="match status" value="1"/>
</dbReference>
<dbReference type="SMART" id="SM00138">
    <property type="entry name" value="MeTrc"/>
    <property type="match status" value="1"/>
</dbReference>
<accession>A0ABT8D5C5</accession>
<dbReference type="InterPro" id="IPR000780">
    <property type="entry name" value="CheR_MeTrfase"/>
</dbReference>
<comment type="catalytic activity">
    <reaction evidence="1">
        <text>L-glutamyl-[protein] + S-adenosyl-L-methionine = [protein]-L-glutamate 5-O-methyl ester + S-adenosyl-L-homocysteine</text>
        <dbReference type="Rhea" id="RHEA:24452"/>
        <dbReference type="Rhea" id="RHEA-COMP:10208"/>
        <dbReference type="Rhea" id="RHEA-COMP:10311"/>
        <dbReference type="ChEBI" id="CHEBI:29973"/>
        <dbReference type="ChEBI" id="CHEBI:57856"/>
        <dbReference type="ChEBI" id="CHEBI:59789"/>
        <dbReference type="ChEBI" id="CHEBI:82795"/>
        <dbReference type="EC" id="2.1.1.80"/>
    </reaction>
</comment>
<dbReference type="PANTHER" id="PTHR24422">
    <property type="entry name" value="CHEMOTAXIS PROTEIN METHYLTRANSFERASE"/>
    <property type="match status" value="1"/>
</dbReference>
<dbReference type="Proteomes" id="UP001243846">
    <property type="component" value="Unassembled WGS sequence"/>
</dbReference>
<protein>
    <recommendedName>
        <fullName evidence="2">protein-glutamate O-methyltransferase</fullName>
        <ecNumber evidence="2">2.1.1.80</ecNumber>
    </recommendedName>
</protein>
<proteinExistence type="predicted"/>
<keyword evidence="4" id="KW-0808">Transferase</keyword>
<gene>
    <name evidence="7" type="ORF">QWZ10_07405</name>
</gene>
<dbReference type="Gene3D" id="1.10.155.10">
    <property type="entry name" value="Chemotaxis receptor methyltransferase CheR, N-terminal domain"/>
    <property type="match status" value="1"/>
</dbReference>
<dbReference type="InterPro" id="IPR022641">
    <property type="entry name" value="CheR_N"/>
</dbReference>
<evidence type="ECO:0000313" key="8">
    <source>
        <dbReference type="Proteomes" id="UP001243846"/>
    </source>
</evidence>
<evidence type="ECO:0000256" key="5">
    <source>
        <dbReference type="ARBA" id="ARBA00022691"/>
    </source>
</evidence>
<evidence type="ECO:0000256" key="1">
    <source>
        <dbReference type="ARBA" id="ARBA00001541"/>
    </source>
</evidence>
<evidence type="ECO:0000259" key="6">
    <source>
        <dbReference type="PROSITE" id="PS50123"/>
    </source>
</evidence>
<dbReference type="Pfam" id="PF03705">
    <property type="entry name" value="CheR_N"/>
    <property type="match status" value="1"/>
</dbReference>
<reference evidence="8" key="1">
    <citation type="journal article" date="2019" name="Int. J. Syst. Evol. Microbiol.">
        <title>The Global Catalogue of Microorganisms (GCM) 10K type strain sequencing project: providing services to taxonomists for standard genome sequencing and annotation.</title>
        <authorList>
            <consortium name="The Broad Institute Genomics Platform"/>
            <consortium name="The Broad Institute Genome Sequencing Center for Infectious Disease"/>
            <person name="Wu L."/>
            <person name="Ma J."/>
        </authorList>
    </citation>
    <scope>NUCLEOTIDE SEQUENCE [LARGE SCALE GENOMIC DNA]</scope>
    <source>
        <strain evidence="8">CECT 8482</strain>
    </source>
</reference>
<dbReference type="GO" id="GO:0032259">
    <property type="term" value="P:methylation"/>
    <property type="evidence" value="ECO:0007669"/>
    <property type="project" value="UniProtKB-KW"/>
</dbReference>